<reference evidence="2" key="1">
    <citation type="submission" date="2020-01" db="EMBL/GenBank/DDBJ databases">
        <authorList>
            <person name="Rat A."/>
        </authorList>
    </citation>
    <scope>NUCLEOTIDE SEQUENCE</scope>
    <source>
        <strain evidence="2">LMG 28251</strain>
    </source>
</reference>
<feature type="region of interest" description="Disordered" evidence="1">
    <location>
        <begin position="229"/>
        <end position="253"/>
    </location>
</feature>
<proteinExistence type="predicted"/>
<dbReference type="InterPro" id="IPR017026">
    <property type="entry name" value="ImuA"/>
</dbReference>
<evidence type="ECO:0008006" key="4">
    <source>
        <dbReference type="Google" id="ProtNLM"/>
    </source>
</evidence>
<accession>A0AAF1JYH8</accession>
<dbReference type="SUPFAM" id="SSF52540">
    <property type="entry name" value="P-loop containing nucleoside triphosphate hydrolases"/>
    <property type="match status" value="1"/>
</dbReference>
<dbReference type="AlphaFoldDB" id="A0AAF1JYH8"/>
<dbReference type="Gene3D" id="3.40.50.300">
    <property type="entry name" value="P-loop containing nucleotide triphosphate hydrolases"/>
    <property type="match status" value="1"/>
</dbReference>
<keyword evidence="3" id="KW-1185">Reference proteome</keyword>
<organism evidence="2 3">
    <name type="scientific">Plastoroseomonas arctica</name>
    <dbReference type="NCBI Taxonomy" id="1509237"/>
    <lineage>
        <taxon>Bacteria</taxon>
        <taxon>Pseudomonadati</taxon>
        <taxon>Pseudomonadota</taxon>
        <taxon>Alphaproteobacteria</taxon>
        <taxon>Acetobacterales</taxon>
        <taxon>Acetobacteraceae</taxon>
        <taxon>Plastoroseomonas</taxon>
    </lineage>
</organism>
<feature type="compositionally biased region" description="Polar residues" evidence="1">
    <location>
        <begin position="229"/>
        <end position="239"/>
    </location>
</feature>
<dbReference type="PIRSF" id="PIRSF034285">
    <property type="entry name" value="UCP034285"/>
    <property type="match status" value="1"/>
</dbReference>
<dbReference type="RefSeq" id="WP_211873793.1">
    <property type="nucleotide sequence ID" value="NZ_JAAEDH010000007.1"/>
</dbReference>
<dbReference type="InterPro" id="IPR027417">
    <property type="entry name" value="P-loop_NTPase"/>
</dbReference>
<protein>
    <recommendedName>
        <fullName evidence="4">Protein ImuA</fullName>
    </recommendedName>
</protein>
<evidence type="ECO:0000256" key="1">
    <source>
        <dbReference type="SAM" id="MobiDB-lite"/>
    </source>
</evidence>
<dbReference type="EMBL" id="JAAEDH010000007">
    <property type="protein sequence ID" value="MBR0654953.1"/>
    <property type="molecule type" value="Genomic_DNA"/>
</dbReference>
<sequence length="253" mass="26635">MDLAPPPAMDTAAEAPPAMDRAATLAALRARVTAIERGGAAEALERGDGRAIKLSPSIDAALPWGGLARAGLHEITGPHIGATTAFAALILARTETTVLWIGPDPDAWPPGLARFGLRPENLVFVHAGTAQDGLWAMEESLRCPAIGGALLELREIDLTAARRLQLAAESGGPIGLLLRGDTGAGQASPALTRWRVSPIAGTGSPHDLGDPGWRLELLRCRGGRPQSWETRWRASTDSLTTEEDDIANHSHLT</sequence>
<reference evidence="2" key="2">
    <citation type="journal article" date="2021" name="Syst. Appl. Microbiol.">
        <title>Roseomonas hellenica sp. nov., isolated from roots of wild-growing Alkanna tinctoria.</title>
        <authorList>
            <person name="Rat A."/>
            <person name="Naranjo H.D."/>
            <person name="Lebbe L."/>
            <person name="Cnockaert M."/>
            <person name="Krigas N."/>
            <person name="Grigoriadou K."/>
            <person name="Maloupa E."/>
            <person name="Willems A."/>
        </authorList>
    </citation>
    <scope>NUCLEOTIDE SEQUENCE</scope>
    <source>
        <strain evidence="2">LMG 28251</strain>
    </source>
</reference>
<comment type="caution">
    <text evidence="2">The sequence shown here is derived from an EMBL/GenBank/DDBJ whole genome shotgun (WGS) entry which is preliminary data.</text>
</comment>
<evidence type="ECO:0000313" key="2">
    <source>
        <dbReference type="EMBL" id="MBR0654953.1"/>
    </source>
</evidence>
<name>A0AAF1JYH8_9PROT</name>
<evidence type="ECO:0000313" key="3">
    <source>
        <dbReference type="Proteomes" id="UP001196068"/>
    </source>
</evidence>
<dbReference type="Proteomes" id="UP001196068">
    <property type="component" value="Unassembled WGS sequence"/>
</dbReference>
<gene>
    <name evidence="2" type="ORF">GXW79_07670</name>
</gene>